<dbReference type="EMBL" id="BMLZ01000065">
    <property type="protein sequence ID" value="GGI67489.1"/>
    <property type="molecule type" value="Genomic_DNA"/>
</dbReference>
<dbReference type="PANTHER" id="PTHR42692:SF1">
    <property type="entry name" value="NUCLEOTIDE PYROPHOSPHOHYDROLASE"/>
    <property type="match status" value="1"/>
</dbReference>
<dbReference type="InterPro" id="IPR004518">
    <property type="entry name" value="MazG-like_dom"/>
</dbReference>
<dbReference type="EMBL" id="BMMA01000044">
    <property type="protein sequence ID" value="GGI92435.1"/>
    <property type="molecule type" value="Genomic_DNA"/>
</dbReference>
<reference evidence="4" key="4">
    <citation type="submission" date="2023-08" db="EMBL/GenBank/DDBJ databases">
        <authorList>
            <person name="Sun Q."/>
            <person name="Zhou Y."/>
        </authorList>
    </citation>
    <scope>NUCLEOTIDE SEQUENCE</scope>
    <source>
        <strain evidence="3">CGMCC 1.8884</strain>
        <strain evidence="4">CGMCC 1.8885</strain>
    </source>
</reference>
<dbReference type="InterPro" id="IPR045425">
    <property type="entry name" value="DUF6508"/>
</dbReference>
<name>A0AAV4K9S9_9DEIO</name>
<gene>
    <name evidence="3" type="ORF">GCM10008021_29800</name>
    <name evidence="4" type="ORF">GCM10010914_28730</name>
</gene>
<accession>A0AAV4K9S9</accession>
<proteinExistence type="predicted"/>
<feature type="region of interest" description="Disordered" evidence="1">
    <location>
        <begin position="316"/>
        <end position="340"/>
    </location>
</feature>
<feature type="domain" description="NTP pyrophosphohydrolase MazG-like" evidence="2">
    <location>
        <begin position="226"/>
        <end position="302"/>
    </location>
</feature>
<dbReference type="Proteomes" id="UP000630135">
    <property type="component" value="Unassembled WGS sequence"/>
</dbReference>
<keyword evidence="5" id="KW-1185">Reference proteome</keyword>
<dbReference type="Pfam" id="PF20118">
    <property type="entry name" value="DUF6508"/>
    <property type="match status" value="1"/>
</dbReference>
<evidence type="ECO:0000313" key="6">
    <source>
        <dbReference type="Proteomes" id="UP000652720"/>
    </source>
</evidence>
<evidence type="ECO:0000259" key="2">
    <source>
        <dbReference type="Pfam" id="PF03819"/>
    </source>
</evidence>
<reference evidence="4" key="2">
    <citation type="journal article" date="2014" name="Int. J. Syst. Evol. Microbiol.">
        <title>Complete genome sequence of Corynebacterium casei LMG S-19264T (=DSM 44701T), isolated from a smear-ripened cheese.</title>
        <authorList>
            <consortium name="US DOE Joint Genome Institute (JGI-PGF)"/>
            <person name="Walter F."/>
            <person name="Albersmeier A."/>
            <person name="Kalinowski J."/>
            <person name="Ruckert C."/>
        </authorList>
    </citation>
    <scope>NUCLEOTIDE SEQUENCE</scope>
    <source>
        <strain evidence="4">CGMCC 1.8885</strain>
    </source>
</reference>
<feature type="region of interest" description="Disordered" evidence="1">
    <location>
        <begin position="383"/>
        <end position="464"/>
    </location>
</feature>
<evidence type="ECO:0000313" key="3">
    <source>
        <dbReference type="EMBL" id="GGI67489.1"/>
    </source>
</evidence>
<dbReference type="Pfam" id="PF03819">
    <property type="entry name" value="MazG"/>
    <property type="match status" value="1"/>
</dbReference>
<reference evidence="5" key="3">
    <citation type="journal article" date="2019" name="Int. J. Syst. Evol. Microbiol.">
        <title>The Global Catalogue of Microorganisms (GCM) 10K type strain sequencing project: providing services to taxonomists for standard genome sequencing and annotation.</title>
        <authorList>
            <consortium name="The Broad Institute Genomics Platform"/>
            <consortium name="The Broad Institute Genome Sequencing Center for Infectious Disease"/>
            <person name="Wu L."/>
            <person name="Ma J."/>
        </authorList>
    </citation>
    <scope>NUCLEOTIDE SEQUENCE [LARGE SCALE GENOMIC DNA]</scope>
    <source>
        <strain evidence="5">CGMCC 1.8884</strain>
    </source>
</reference>
<dbReference type="SUPFAM" id="SSF101386">
    <property type="entry name" value="all-alpha NTP pyrophosphatases"/>
    <property type="match status" value="1"/>
</dbReference>
<evidence type="ECO:0000313" key="4">
    <source>
        <dbReference type="EMBL" id="GGI92435.1"/>
    </source>
</evidence>
<evidence type="ECO:0000313" key="5">
    <source>
        <dbReference type="Proteomes" id="UP000630135"/>
    </source>
</evidence>
<dbReference type="InterPro" id="IPR012359">
    <property type="entry name" value="MazG-related_YpjD"/>
</dbReference>
<evidence type="ECO:0000256" key="1">
    <source>
        <dbReference type="SAM" id="MobiDB-lite"/>
    </source>
</evidence>
<dbReference type="InterPro" id="IPR047046">
    <property type="entry name" value="YpjD/YvdC"/>
</dbReference>
<comment type="caution">
    <text evidence="4">The sequence shown here is derived from an EMBL/GenBank/DDBJ whole genome shotgun (WGS) entry which is preliminary data.</text>
</comment>
<feature type="region of interest" description="Disordered" evidence="1">
    <location>
        <begin position="156"/>
        <end position="203"/>
    </location>
</feature>
<dbReference type="Gene3D" id="1.10.287.1080">
    <property type="entry name" value="MazG-like"/>
    <property type="match status" value="1"/>
</dbReference>
<reference evidence="3" key="1">
    <citation type="journal article" date="2014" name="Int. J. Syst. Evol. Microbiol.">
        <title>Complete genome of a new Firmicutes species belonging to the dominant human colonic microbiota ('Ruminococcus bicirculans') reveals two chromosomes and a selective capacity to utilize plant glucans.</title>
        <authorList>
            <consortium name="NISC Comparative Sequencing Program"/>
            <person name="Wegmann U."/>
            <person name="Louis P."/>
            <person name="Goesmann A."/>
            <person name="Henrissat B."/>
            <person name="Duncan S.H."/>
            <person name="Flint H.J."/>
        </authorList>
    </citation>
    <scope>NUCLEOTIDE SEQUENCE</scope>
    <source>
        <strain evidence="3">CGMCC 1.8884</strain>
    </source>
</reference>
<dbReference type="CDD" id="cd11531">
    <property type="entry name" value="NTP-PPase_BsYpjD"/>
    <property type="match status" value="1"/>
</dbReference>
<protein>
    <recommendedName>
        <fullName evidence="2">NTP pyrophosphohydrolase MazG-like domain-containing protein</fullName>
    </recommendedName>
</protein>
<dbReference type="AlphaFoldDB" id="A0AAV4K9S9"/>
<dbReference type="PANTHER" id="PTHR42692">
    <property type="entry name" value="NUCLEOTIDE PYROPHOSPHOHYDROLASE"/>
    <property type="match status" value="1"/>
</dbReference>
<organism evidence="4 6">
    <name type="scientific">Deinococcus wulumuqiensis</name>
    <dbReference type="NCBI Taxonomy" id="980427"/>
    <lineage>
        <taxon>Bacteria</taxon>
        <taxon>Thermotogati</taxon>
        <taxon>Deinococcota</taxon>
        <taxon>Deinococci</taxon>
        <taxon>Deinococcales</taxon>
        <taxon>Deinococcaceae</taxon>
        <taxon>Deinococcus</taxon>
    </lineage>
</organism>
<sequence length="464" mass="50309">MTTPTFSRQAFEDVASFLPIFEASGFDFGTWVVRQGSFPFVTYHPEVGRFVRTLERHGWVYESPDFLWGPWLRTPEAAKLLSGETLPAATPEQLARLLTVFARQERIVDGSRLETYQSGLLLAALRRVQSWLEWLPAGDPDPTVLAADSAVPLPPSVRQDWALPGTPLGLQAGPSPRQSRPFGESARSRPAAPFQPPHPSSSLTFSEAAQRVHAFISQFEEGYFPPLLMLARLTEETGEIARVLAHQNGKTPKPGEDVGDLEMELADLLFVTLCLANEQGLSLERGFARMMDKIERRDRDRWTRKVDLSWDVAEPMGADPVSADPVSADPVSADGEAANTAPVPAGAPEVIGNAPPEQEAEAFPVDLPPGDTLVISAHTGEVQVPQEESQEDESGLMLSPDDGLTVAHAPAQPVPAEQALTAQPTLPADADPAAELSARTRRGKAGGEIAKPVKALARKRNPRK</sequence>
<dbReference type="Proteomes" id="UP000652720">
    <property type="component" value="Unassembled WGS sequence"/>
</dbReference>